<keyword evidence="1" id="KW-0175">Coiled coil</keyword>
<keyword evidence="4" id="KW-1185">Reference proteome</keyword>
<evidence type="ECO:0000256" key="2">
    <source>
        <dbReference type="SAM" id="MobiDB-lite"/>
    </source>
</evidence>
<feature type="non-terminal residue" evidence="3">
    <location>
        <position position="221"/>
    </location>
</feature>
<gene>
    <name evidence="3" type="ORF">ACFOGJ_23910</name>
</gene>
<dbReference type="EMBL" id="JBHRTR010000037">
    <property type="protein sequence ID" value="MFC3230317.1"/>
    <property type="molecule type" value="Genomic_DNA"/>
</dbReference>
<proteinExistence type="predicted"/>
<evidence type="ECO:0000313" key="3">
    <source>
        <dbReference type="EMBL" id="MFC3230317.1"/>
    </source>
</evidence>
<protein>
    <recommendedName>
        <fullName evidence="5">YbgF trimerisation domain-containing protein</fullName>
    </recommendedName>
</protein>
<accession>A0ABV7L6S8</accession>
<evidence type="ECO:0008006" key="5">
    <source>
        <dbReference type="Google" id="ProtNLM"/>
    </source>
</evidence>
<organism evidence="3 4">
    <name type="scientific">Marinibaculum pumilum</name>
    <dbReference type="NCBI Taxonomy" id="1766165"/>
    <lineage>
        <taxon>Bacteria</taxon>
        <taxon>Pseudomonadati</taxon>
        <taxon>Pseudomonadota</taxon>
        <taxon>Alphaproteobacteria</taxon>
        <taxon>Rhodospirillales</taxon>
        <taxon>Rhodospirillaceae</taxon>
        <taxon>Marinibaculum</taxon>
    </lineage>
</organism>
<dbReference type="RefSeq" id="WP_379905373.1">
    <property type="nucleotide sequence ID" value="NZ_JBHRTR010000037.1"/>
</dbReference>
<evidence type="ECO:0000256" key="1">
    <source>
        <dbReference type="SAM" id="Coils"/>
    </source>
</evidence>
<feature type="coiled-coil region" evidence="1">
    <location>
        <begin position="112"/>
        <end position="146"/>
    </location>
</feature>
<dbReference type="Proteomes" id="UP001595528">
    <property type="component" value="Unassembled WGS sequence"/>
</dbReference>
<feature type="region of interest" description="Disordered" evidence="2">
    <location>
        <begin position="160"/>
        <end position="221"/>
    </location>
</feature>
<evidence type="ECO:0000313" key="4">
    <source>
        <dbReference type="Proteomes" id="UP001595528"/>
    </source>
</evidence>
<name>A0ABV7L6S8_9PROT</name>
<reference evidence="4" key="1">
    <citation type="journal article" date="2019" name="Int. J. Syst. Evol. Microbiol.">
        <title>The Global Catalogue of Microorganisms (GCM) 10K type strain sequencing project: providing services to taxonomists for standard genome sequencing and annotation.</title>
        <authorList>
            <consortium name="The Broad Institute Genomics Platform"/>
            <consortium name="The Broad Institute Genome Sequencing Center for Infectious Disease"/>
            <person name="Wu L."/>
            <person name="Ma J."/>
        </authorList>
    </citation>
    <scope>NUCLEOTIDE SEQUENCE [LARGE SCALE GENOMIC DNA]</scope>
    <source>
        <strain evidence="4">KCTC 42964</strain>
    </source>
</reference>
<feature type="compositionally biased region" description="Gly residues" evidence="2">
    <location>
        <begin position="162"/>
        <end position="173"/>
    </location>
</feature>
<comment type="caution">
    <text evidence="3">The sequence shown here is derived from an EMBL/GenBank/DDBJ whole genome shotgun (WGS) entry which is preliminary data.</text>
</comment>
<sequence length="221" mass="22834">MRSDLLFPQFLLLPEVLRRPARTGGHLPRRRRVAGIGPAALLAAALVGGGGTIAPAGPVLAQSDPSMQAIVAKLNRLEADLNSLQRNVYRGTVPDRSDTASPAASGDIGSQLYTYEESLRRLTAQVEELAHQQRQMDDRLTRLSEDVEFRLQEIEGKLGLSAVGGTGGSGGGTSVAAAPADRDGATPAGTQQLGTLSVDRDSGTPRGAQAGTGSDAGGGRS</sequence>